<evidence type="ECO:0000313" key="5">
    <source>
        <dbReference type="EMBL" id="CAA9541141.1"/>
    </source>
</evidence>
<evidence type="ECO:0000259" key="4">
    <source>
        <dbReference type="Pfam" id="PF01965"/>
    </source>
</evidence>
<comment type="similarity">
    <text evidence="3">Belongs to the peptidase C56 family. HSP31-like subfamily.</text>
</comment>
<dbReference type="SUPFAM" id="SSF52317">
    <property type="entry name" value="Class I glutamine amidotransferase-like"/>
    <property type="match status" value="1"/>
</dbReference>
<keyword evidence="5" id="KW-0645">Protease</keyword>
<dbReference type="InterPro" id="IPR029062">
    <property type="entry name" value="Class_I_gatase-like"/>
</dbReference>
<feature type="domain" description="DJ-1/PfpI" evidence="4">
    <location>
        <begin position="32"/>
        <end position="155"/>
    </location>
</feature>
<dbReference type="GO" id="GO:0019172">
    <property type="term" value="F:glyoxalase III activity"/>
    <property type="evidence" value="ECO:0007669"/>
    <property type="project" value="TreeGrafter"/>
</dbReference>
<dbReference type="GO" id="GO:0019243">
    <property type="term" value="P:methylglyoxal catabolic process to D-lactate via S-lactoyl-glutathione"/>
    <property type="evidence" value="ECO:0007669"/>
    <property type="project" value="TreeGrafter"/>
</dbReference>
<protein>
    <submittedName>
        <fullName evidence="5">Intracellular protease</fullName>
    </submittedName>
</protein>
<dbReference type="InterPro" id="IPR002818">
    <property type="entry name" value="DJ-1/PfpI"/>
</dbReference>
<dbReference type="AlphaFoldDB" id="A0A6J4U508"/>
<dbReference type="GO" id="GO:0008233">
    <property type="term" value="F:peptidase activity"/>
    <property type="evidence" value="ECO:0007669"/>
    <property type="project" value="UniProtKB-KW"/>
</dbReference>
<reference evidence="5" key="1">
    <citation type="submission" date="2020-02" db="EMBL/GenBank/DDBJ databases">
        <authorList>
            <person name="Meier V. D."/>
        </authorList>
    </citation>
    <scope>NUCLEOTIDE SEQUENCE</scope>
    <source>
        <strain evidence="5">AVDCRST_MAG91</strain>
    </source>
</reference>
<keyword evidence="5" id="KW-0378">Hydrolase</keyword>
<dbReference type="GO" id="GO:0005737">
    <property type="term" value="C:cytoplasm"/>
    <property type="evidence" value="ECO:0007669"/>
    <property type="project" value="TreeGrafter"/>
</dbReference>
<dbReference type="EMBL" id="CADCVX010000682">
    <property type="protein sequence ID" value="CAA9541141.1"/>
    <property type="molecule type" value="Genomic_DNA"/>
</dbReference>
<dbReference type="GO" id="GO:0006508">
    <property type="term" value="P:proteolysis"/>
    <property type="evidence" value="ECO:0007669"/>
    <property type="project" value="UniProtKB-KW"/>
</dbReference>
<dbReference type="Gene3D" id="3.40.50.880">
    <property type="match status" value="1"/>
</dbReference>
<evidence type="ECO:0000256" key="1">
    <source>
        <dbReference type="ARBA" id="ARBA00023016"/>
    </source>
</evidence>
<dbReference type="Pfam" id="PF01965">
    <property type="entry name" value="DJ-1_PfpI"/>
    <property type="match status" value="1"/>
</dbReference>
<name>A0A6J4U508_9SPHN</name>
<sequence length="268" mass="28393">MTKATVLVTGSNATRLELQGGGFAAVGQYLNETVVPAMALIDAGYEVVLATPDGTKPHIDEASDSAQHFGGDEGAYARAKSFYADHPSMNEVRTLRSVIEDGLDDYAGVFVPGGHAPAVDLMQDAEMGTILRHFHEAGKPTALLCHGPLAIVAAMPSAREFRAALVAGDEAKATDLARGWTYAGYRMTVFSASEEAWAEKNVLGGKLTFDMPKALRLAGGEVTTNPVDFAPNLVVDRELITAQNPRSDHLIAASLVEALDRSRVRAAA</sequence>
<dbReference type="PANTHER" id="PTHR48094:SF11">
    <property type="entry name" value="GLUTATHIONE-INDEPENDENT GLYOXALASE HSP31-RELATED"/>
    <property type="match status" value="1"/>
</dbReference>
<gene>
    <name evidence="5" type="ORF">AVDCRST_MAG91-3864</name>
</gene>
<proteinExistence type="inferred from homology"/>
<dbReference type="InterPro" id="IPR050325">
    <property type="entry name" value="Prot/Nucl_acid_deglycase"/>
</dbReference>
<dbReference type="CDD" id="cd03141">
    <property type="entry name" value="GATase1_Hsp31_like"/>
    <property type="match status" value="1"/>
</dbReference>
<organism evidence="5">
    <name type="scientific">uncultured Sphingomonadaceae bacterium</name>
    <dbReference type="NCBI Taxonomy" id="169976"/>
    <lineage>
        <taxon>Bacteria</taxon>
        <taxon>Pseudomonadati</taxon>
        <taxon>Pseudomonadota</taxon>
        <taxon>Alphaproteobacteria</taxon>
        <taxon>Sphingomonadales</taxon>
        <taxon>Sphingomonadaceae</taxon>
        <taxon>environmental samples</taxon>
    </lineage>
</organism>
<evidence type="ECO:0000256" key="3">
    <source>
        <dbReference type="ARBA" id="ARBA00038493"/>
    </source>
</evidence>
<keyword evidence="2" id="KW-0456">Lyase</keyword>
<accession>A0A6J4U508</accession>
<keyword evidence="1" id="KW-0346">Stress response</keyword>
<evidence type="ECO:0000256" key="2">
    <source>
        <dbReference type="ARBA" id="ARBA00023239"/>
    </source>
</evidence>
<dbReference type="PANTHER" id="PTHR48094">
    <property type="entry name" value="PROTEIN/NUCLEIC ACID DEGLYCASE DJ-1-RELATED"/>
    <property type="match status" value="1"/>
</dbReference>